<dbReference type="PANTHER" id="PTHR43377">
    <property type="entry name" value="BILIVERDIN REDUCTASE A"/>
    <property type="match status" value="1"/>
</dbReference>
<dbReference type="Proteomes" id="UP000294028">
    <property type="component" value="Unassembled WGS sequence"/>
</dbReference>
<feature type="domain" description="Gfo/Idh/MocA-like oxidoreductase N-terminal" evidence="1">
    <location>
        <begin position="3"/>
        <end position="105"/>
    </location>
</feature>
<name>A0A482T5D0_9EURY</name>
<dbReference type="EMBL" id="RZHH01000003">
    <property type="protein sequence ID" value="RYJ08067.1"/>
    <property type="molecule type" value="Genomic_DNA"/>
</dbReference>
<dbReference type="Gene3D" id="3.40.50.720">
    <property type="entry name" value="NAD(P)-binding Rossmann-like Domain"/>
    <property type="match status" value="1"/>
</dbReference>
<dbReference type="InterPro" id="IPR051450">
    <property type="entry name" value="Gfo/Idh/MocA_Oxidoreductases"/>
</dbReference>
<dbReference type="PANTHER" id="PTHR43377:SF1">
    <property type="entry name" value="BILIVERDIN REDUCTASE A"/>
    <property type="match status" value="1"/>
</dbReference>
<gene>
    <name evidence="3" type="ORF">ELS19_15865</name>
</gene>
<accession>A0A482T5D0</accession>
<dbReference type="InterPro" id="IPR036291">
    <property type="entry name" value="NAD(P)-bd_dom_sf"/>
</dbReference>
<dbReference type="GO" id="GO:0000166">
    <property type="term" value="F:nucleotide binding"/>
    <property type="evidence" value="ECO:0007669"/>
    <property type="project" value="InterPro"/>
</dbReference>
<evidence type="ECO:0000313" key="4">
    <source>
        <dbReference type="Proteomes" id="UP000294028"/>
    </source>
</evidence>
<dbReference type="RefSeq" id="WP_129785864.1">
    <property type="nucleotide sequence ID" value="NZ_RZHH01000003.1"/>
</dbReference>
<sequence length="323" mass="35338">MRRIAIVGREPAARGHAERYVRFEDVTVCAAVGFDDPPSGTAIPTFESVSDAVTETEADAVDVCGPGSAHVQSVEAALDEEIPVRCDPPVALDTQTVERVEELASNGDGWLYAPSSHRFSRLYERLQRGVESGDIGTLGVARVKRTAPFDRVGWNDSYLGIDRASSPEDALCGVVSHDVDTLHWTFGPVERVFARRRTGDSYAHVHLLLRFRNGGRGTVEATWGRADPPESRVEVEYAGDHGRLRFTEDDASAALKDEHGSLDPDPLEDDCRGRLLRAFVDRLHGVERPPAAIGSDGDLLRTVVAVRTSMDEERPVELGEVSR</sequence>
<evidence type="ECO:0000259" key="1">
    <source>
        <dbReference type="Pfam" id="PF01408"/>
    </source>
</evidence>
<dbReference type="InterPro" id="IPR055170">
    <property type="entry name" value="GFO_IDH_MocA-like_dom"/>
</dbReference>
<evidence type="ECO:0000259" key="2">
    <source>
        <dbReference type="Pfam" id="PF22725"/>
    </source>
</evidence>
<evidence type="ECO:0000313" key="3">
    <source>
        <dbReference type="EMBL" id="RYJ08067.1"/>
    </source>
</evidence>
<dbReference type="SUPFAM" id="SSF55347">
    <property type="entry name" value="Glyceraldehyde-3-phosphate dehydrogenase-like, C-terminal domain"/>
    <property type="match status" value="1"/>
</dbReference>
<organism evidence="3 4">
    <name type="scientific">Halogeometricum borinquense</name>
    <dbReference type="NCBI Taxonomy" id="60847"/>
    <lineage>
        <taxon>Archaea</taxon>
        <taxon>Methanobacteriati</taxon>
        <taxon>Methanobacteriota</taxon>
        <taxon>Stenosarchaea group</taxon>
        <taxon>Halobacteria</taxon>
        <taxon>Halobacteriales</taxon>
        <taxon>Haloferacaceae</taxon>
        <taxon>Halogeometricum</taxon>
    </lineage>
</organism>
<comment type="caution">
    <text evidence="3">The sequence shown here is derived from an EMBL/GenBank/DDBJ whole genome shotgun (WGS) entry which is preliminary data.</text>
</comment>
<protein>
    <submittedName>
        <fullName evidence="3">Gfo/Idh/MocA family oxidoreductase</fullName>
    </submittedName>
</protein>
<dbReference type="InterPro" id="IPR000683">
    <property type="entry name" value="Gfo/Idh/MocA-like_OxRdtase_N"/>
</dbReference>
<dbReference type="AlphaFoldDB" id="A0A482T5D0"/>
<reference evidence="3 4" key="1">
    <citation type="submission" date="2018-12" db="EMBL/GenBank/DDBJ databases">
        <title>Genome analysis provides insights into bioremediation potentialities of Halogeometricum borinquense strain N11.</title>
        <authorList>
            <person name="Najjari A."/>
            <person name="Youssef N."/>
            <person name="Fhoula I."/>
            <person name="Ben Dhia O."/>
            <person name="Mahjoubi M."/>
            <person name="Ouzari H.I."/>
            <person name="Cherif A."/>
        </authorList>
    </citation>
    <scope>NUCLEOTIDE SEQUENCE [LARGE SCALE GENOMIC DNA]</scope>
    <source>
        <strain evidence="3 4">N11</strain>
    </source>
</reference>
<feature type="domain" description="GFO/IDH/MocA-like oxidoreductase" evidence="2">
    <location>
        <begin position="123"/>
        <end position="244"/>
    </location>
</feature>
<proteinExistence type="predicted"/>
<dbReference type="Gene3D" id="3.30.360.10">
    <property type="entry name" value="Dihydrodipicolinate Reductase, domain 2"/>
    <property type="match status" value="1"/>
</dbReference>
<dbReference type="SUPFAM" id="SSF51735">
    <property type="entry name" value="NAD(P)-binding Rossmann-fold domains"/>
    <property type="match status" value="1"/>
</dbReference>
<dbReference type="Pfam" id="PF01408">
    <property type="entry name" value="GFO_IDH_MocA"/>
    <property type="match status" value="1"/>
</dbReference>
<dbReference type="Pfam" id="PF22725">
    <property type="entry name" value="GFO_IDH_MocA_C3"/>
    <property type="match status" value="1"/>
</dbReference>